<feature type="transmembrane region" description="Helical" evidence="1">
    <location>
        <begin position="144"/>
        <end position="168"/>
    </location>
</feature>
<feature type="signal peptide" evidence="2">
    <location>
        <begin position="1"/>
        <end position="21"/>
    </location>
</feature>
<name>A0A120G837_PSEFL</name>
<keyword evidence="1" id="KW-0472">Membrane</keyword>
<feature type="chain" id="PRO_5007165940" evidence="2">
    <location>
        <begin position="22"/>
        <end position="220"/>
    </location>
</feature>
<dbReference type="EMBL" id="LCYA01000052">
    <property type="protein sequence ID" value="KWV88194.1"/>
    <property type="molecule type" value="Genomic_DNA"/>
</dbReference>
<evidence type="ECO:0000313" key="3">
    <source>
        <dbReference type="EMBL" id="KWV88194.1"/>
    </source>
</evidence>
<keyword evidence="1" id="KW-1133">Transmembrane helix</keyword>
<dbReference type="PATRIC" id="fig|294.194.peg.1253"/>
<organism evidence="3 4">
    <name type="scientific">Pseudomonas fluorescens</name>
    <dbReference type="NCBI Taxonomy" id="294"/>
    <lineage>
        <taxon>Bacteria</taxon>
        <taxon>Pseudomonadati</taxon>
        <taxon>Pseudomonadota</taxon>
        <taxon>Gammaproteobacteria</taxon>
        <taxon>Pseudomonadales</taxon>
        <taxon>Pseudomonadaceae</taxon>
        <taxon>Pseudomonas</taxon>
    </lineage>
</organism>
<protein>
    <submittedName>
        <fullName evidence="3">Uncharacterized protein</fullName>
    </submittedName>
</protein>
<gene>
    <name evidence="3" type="ORF">PFLmoz3_01089</name>
</gene>
<comment type="caution">
    <text evidence="3">The sequence shown here is derived from an EMBL/GenBank/DDBJ whole genome shotgun (WGS) entry which is preliminary data.</text>
</comment>
<dbReference type="AlphaFoldDB" id="A0A120G837"/>
<feature type="transmembrane region" description="Helical" evidence="1">
    <location>
        <begin position="36"/>
        <end position="59"/>
    </location>
</feature>
<reference evidence="3 4" key="1">
    <citation type="submission" date="2015-05" db="EMBL/GenBank/DDBJ databases">
        <title>A genomic and transcriptomic approach to investigate the blue pigment phenotype in Pseudomonas fluorescens.</title>
        <authorList>
            <person name="Andreani N.A."/>
            <person name="Cardazzo B."/>
        </authorList>
    </citation>
    <scope>NUCLEOTIDE SEQUENCE [LARGE SCALE GENOMIC DNA]</scope>
    <source>
        <strain evidence="3 4">Ps_22</strain>
    </source>
</reference>
<dbReference type="Proteomes" id="UP000061348">
    <property type="component" value="Unassembled WGS sequence"/>
</dbReference>
<evidence type="ECO:0000256" key="2">
    <source>
        <dbReference type="SAM" id="SignalP"/>
    </source>
</evidence>
<keyword evidence="2" id="KW-0732">Signal</keyword>
<evidence type="ECO:0000313" key="4">
    <source>
        <dbReference type="Proteomes" id="UP000061348"/>
    </source>
</evidence>
<feature type="transmembrane region" description="Helical" evidence="1">
    <location>
        <begin position="71"/>
        <end position="91"/>
    </location>
</feature>
<keyword evidence="1" id="KW-0812">Transmembrane</keyword>
<accession>A0A120G837</accession>
<sequence length="220" mass="23394">MNVRNIITFLTLLFLPAIAFAFGSDAADNARAELVSVGQTLTTIFGFLVGFIVFIAGLYKISQAANENQKSAFLTPIMYVLAGTIMMNVFATLDVFTLTVFGVDNFCQIIKDGSAVDSCMSDAMSGLTGELKTRVEKLSGASTALAFLAHITIIVGMFQVIGLIYFLVGAYGLTQVANGSSKEAGYAKPVITMFASALIIDIPHTAQMAINTLESIGINF</sequence>
<proteinExistence type="predicted"/>
<dbReference type="RefSeq" id="WP_060763831.1">
    <property type="nucleotide sequence ID" value="NZ_LCYA01000052.1"/>
</dbReference>
<evidence type="ECO:0000256" key="1">
    <source>
        <dbReference type="SAM" id="Phobius"/>
    </source>
</evidence>